<dbReference type="InterPro" id="IPR042771">
    <property type="entry name" value="GTF3C6-like"/>
</dbReference>
<organism evidence="2 3">
    <name type="scientific">Ceratopteris richardii</name>
    <name type="common">Triangle waterfern</name>
    <dbReference type="NCBI Taxonomy" id="49495"/>
    <lineage>
        <taxon>Eukaryota</taxon>
        <taxon>Viridiplantae</taxon>
        <taxon>Streptophyta</taxon>
        <taxon>Embryophyta</taxon>
        <taxon>Tracheophyta</taxon>
        <taxon>Polypodiopsida</taxon>
        <taxon>Polypodiidae</taxon>
        <taxon>Polypodiales</taxon>
        <taxon>Pteridineae</taxon>
        <taxon>Pteridaceae</taxon>
        <taxon>Parkerioideae</taxon>
        <taxon>Ceratopteris</taxon>
    </lineage>
</organism>
<sequence length="134" mass="15423">MDTSIDDNKEEKEYVLMEFEDGWLPNSTTRFTVTGLDTMNPSLVFEDGTKMVGRYEETIGTCILFAENEEGRIKIDDETKTQKKELGAEPNPLFVRTFSKDEQSKPQDIQPVCAVHKRLKFRVVQTEMPINKIT</sequence>
<gene>
    <name evidence="2" type="ORF">KP509_21G027400</name>
</gene>
<dbReference type="EMBL" id="CM035426">
    <property type="protein sequence ID" value="KAH7314923.1"/>
    <property type="molecule type" value="Genomic_DNA"/>
</dbReference>
<dbReference type="OrthoDB" id="1877767at2759"/>
<dbReference type="PANTHER" id="PTHR21860:SF2">
    <property type="entry name" value="GENERAL TRANSCRIPTION FACTOR 3C POLYPEPTIDE 6"/>
    <property type="match status" value="1"/>
</dbReference>
<evidence type="ECO:0000313" key="3">
    <source>
        <dbReference type="Proteomes" id="UP000825935"/>
    </source>
</evidence>
<dbReference type="AlphaFoldDB" id="A0A8T2SBF0"/>
<proteinExistence type="predicted"/>
<dbReference type="OMA" id="DEHICEE"/>
<dbReference type="InterPro" id="IPR019481">
    <property type="entry name" value="TFIIIC_triple_barrel"/>
</dbReference>
<comment type="caution">
    <text evidence="2">The sequence shown here is derived from an EMBL/GenBank/DDBJ whole genome shotgun (WGS) entry which is preliminary data.</text>
</comment>
<evidence type="ECO:0000313" key="2">
    <source>
        <dbReference type="EMBL" id="KAH7314923.1"/>
    </source>
</evidence>
<protein>
    <recommendedName>
        <fullName evidence="1">Transcription factor TFIIIC triple barrel domain-containing protein</fullName>
    </recommendedName>
</protein>
<reference evidence="2" key="1">
    <citation type="submission" date="2021-08" db="EMBL/GenBank/DDBJ databases">
        <title>WGS assembly of Ceratopteris richardii.</title>
        <authorList>
            <person name="Marchant D.B."/>
            <person name="Chen G."/>
            <person name="Jenkins J."/>
            <person name="Shu S."/>
            <person name="Leebens-Mack J."/>
            <person name="Grimwood J."/>
            <person name="Schmutz J."/>
            <person name="Soltis P."/>
            <person name="Soltis D."/>
            <person name="Chen Z.-H."/>
        </authorList>
    </citation>
    <scope>NUCLEOTIDE SEQUENCE</scope>
    <source>
        <strain evidence="2">Whitten #5841</strain>
        <tissue evidence="2">Leaf</tissue>
    </source>
</reference>
<dbReference type="EMBL" id="CM035426">
    <property type="protein sequence ID" value="KAH7314922.1"/>
    <property type="molecule type" value="Genomic_DNA"/>
</dbReference>
<dbReference type="GO" id="GO:0000127">
    <property type="term" value="C:transcription factor TFIIIC complex"/>
    <property type="evidence" value="ECO:0007669"/>
    <property type="project" value="TreeGrafter"/>
</dbReference>
<keyword evidence="3" id="KW-1185">Reference proteome</keyword>
<dbReference type="Pfam" id="PF10419">
    <property type="entry name" value="TFIIIC_sub6"/>
    <property type="match status" value="1"/>
</dbReference>
<feature type="domain" description="Transcription factor TFIIIC triple barrel" evidence="1">
    <location>
        <begin position="10"/>
        <end position="125"/>
    </location>
</feature>
<evidence type="ECO:0000259" key="1">
    <source>
        <dbReference type="Pfam" id="PF10419"/>
    </source>
</evidence>
<accession>A0A8T2SBF0</accession>
<dbReference type="PANTHER" id="PTHR21860">
    <property type="entry name" value="TRANSCRIPTION INITIATION FACTOR IIIC TFIIIC , POLYPEPTIDE 6-RELATED"/>
    <property type="match status" value="1"/>
</dbReference>
<dbReference type="GO" id="GO:0006383">
    <property type="term" value="P:transcription by RNA polymerase III"/>
    <property type="evidence" value="ECO:0007669"/>
    <property type="project" value="InterPro"/>
</dbReference>
<dbReference type="Gene3D" id="2.60.40.4370">
    <property type="match status" value="1"/>
</dbReference>
<dbReference type="Proteomes" id="UP000825935">
    <property type="component" value="Chromosome 21"/>
</dbReference>
<name>A0A8T2SBF0_CERRI</name>